<evidence type="ECO:0000313" key="2">
    <source>
        <dbReference type="Proteomes" id="UP000035068"/>
    </source>
</evidence>
<dbReference type="Proteomes" id="UP000035068">
    <property type="component" value="Unassembled WGS sequence"/>
</dbReference>
<accession>A0A0C2DRC4</accession>
<organism evidence="1 2">
    <name type="scientific">Geoalkalibacter ferrihydriticus DSM 17813</name>
    <dbReference type="NCBI Taxonomy" id="1121915"/>
    <lineage>
        <taxon>Bacteria</taxon>
        <taxon>Pseudomonadati</taxon>
        <taxon>Thermodesulfobacteriota</taxon>
        <taxon>Desulfuromonadia</taxon>
        <taxon>Desulfuromonadales</taxon>
        <taxon>Geoalkalibacteraceae</taxon>
        <taxon>Geoalkalibacter</taxon>
    </lineage>
</organism>
<reference evidence="1 2" key="1">
    <citation type="submission" date="2014-12" db="EMBL/GenBank/DDBJ databases">
        <title>Genomes of Geoalkalibacter ferrihydriticus and Geoalkalibacter subterraneus, two haloalkaliphilic metal-reducing members of the Geobacteraceae.</title>
        <authorList>
            <person name="Badalamenti J.P."/>
            <person name="Torres C.I."/>
            <person name="Krajmalnik-Brown R."/>
            <person name="Bond D.R."/>
        </authorList>
    </citation>
    <scope>NUCLEOTIDE SEQUENCE [LARGE SCALE GENOMIC DNA]</scope>
    <source>
        <strain evidence="1 2">DSM 17813</strain>
    </source>
</reference>
<dbReference type="RefSeq" id="WP_040100374.1">
    <property type="nucleotide sequence ID" value="NZ_JWJD01000006.1"/>
</dbReference>
<sequence length="78" mass="8273">MQTSPENDLVTIEEAAAMLGTTTVNILMNLKRNLLQGQEIDGHWHVSKASLAAHGGDTKAAVSKPLCQRSTCGSCGQH</sequence>
<dbReference type="AlphaFoldDB" id="A0A0C2DRC4"/>
<keyword evidence="2" id="KW-1185">Reference proteome</keyword>
<proteinExistence type="predicted"/>
<gene>
    <name evidence="1" type="ORF">GFER_13935</name>
</gene>
<comment type="caution">
    <text evidence="1">The sequence shown here is derived from an EMBL/GenBank/DDBJ whole genome shotgun (WGS) entry which is preliminary data.</text>
</comment>
<name>A0A0C2DRC4_9BACT</name>
<protein>
    <recommendedName>
        <fullName evidence="3">Helix-turn-helix domain-containing protein</fullName>
    </recommendedName>
</protein>
<evidence type="ECO:0000313" key="1">
    <source>
        <dbReference type="EMBL" id="KIH75994.1"/>
    </source>
</evidence>
<dbReference type="EMBL" id="JWJD01000006">
    <property type="protein sequence ID" value="KIH75994.1"/>
    <property type="molecule type" value="Genomic_DNA"/>
</dbReference>
<evidence type="ECO:0008006" key="3">
    <source>
        <dbReference type="Google" id="ProtNLM"/>
    </source>
</evidence>